<evidence type="ECO:0000256" key="2">
    <source>
        <dbReference type="ARBA" id="ARBA00022840"/>
    </source>
</evidence>
<feature type="region of interest" description="Disordered" evidence="3">
    <location>
        <begin position="235"/>
        <end position="257"/>
    </location>
</feature>
<keyword evidence="2" id="KW-0067">ATP-binding</keyword>
<organism evidence="5">
    <name type="scientific">Angomonas deanei</name>
    <dbReference type="NCBI Taxonomy" id="59799"/>
    <lineage>
        <taxon>Eukaryota</taxon>
        <taxon>Discoba</taxon>
        <taxon>Euglenozoa</taxon>
        <taxon>Kinetoplastea</taxon>
        <taxon>Metakinetoplastina</taxon>
        <taxon>Trypanosomatida</taxon>
        <taxon>Trypanosomatidae</taxon>
        <taxon>Strigomonadinae</taxon>
        <taxon>Angomonas</taxon>
    </lineage>
</organism>
<feature type="domain" description="Zeta toxin" evidence="4">
    <location>
        <begin position="867"/>
        <end position="956"/>
    </location>
</feature>
<feature type="region of interest" description="Disordered" evidence="3">
    <location>
        <begin position="86"/>
        <end position="119"/>
    </location>
</feature>
<dbReference type="InterPro" id="IPR010488">
    <property type="entry name" value="Zeta_toxin_domain"/>
</dbReference>
<dbReference type="Pfam" id="PF06414">
    <property type="entry name" value="Zeta_toxin"/>
    <property type="match status" value="1"/>
</dbReference>
<feature type="region of interest" description="Disordered" evidence="3">
    <location>
        <begin position="836"/>
        <end position="869"/>
    </location>
</feature>
<dbReference type="EMBL" id="GQ153660">
    <property type="protein sequence ID" value="ACS87792.1"/>
    <property type="molecule type" value="Genomic_DNA"/>
</dbReference>
<feature type="compositionally biased region" description="Basic and acidic residues" evidence="3">
    <location>
        <begin position="495"/>
        <end position="504"/>
    </location>
</feature>
<dbReference type="GO" id="GO:0005524">
    <property type="term" value="F:ATP binding"/>
    <property type="evidence" value="ECO:0007669"/>
    <property type="project" value="UniProtKB-KW"/>
</dbReference>
<accession>C6K3K3</accession>
<feature type="compositionally biased region" description="Low complexity" evidence="3">
    <location>
        <begin position="519"/>
        <end position="541"/>
    </location>
</feature>
<feature type="region of interest" description="Disordered" evidence="3">
    <location>
        <begin position="641"/>
        <end position="674"/>
    </location>
</feature>
<feature type="compositionally biased region" description="Low complexity" evidence="3">
    <location>
        <begin position="583"/>
        <end position="594"/>
    </location>
</feature>
<dbReference type="AlphaFoldDB" id="C6K3K3"/>
<feature type="region of interest" description="Disordered" evidence="3">
    <location>
        <begin position="458"/>
        <end position="548"/>
    </location>
</feature>
<dbReference type="InterPro" id="IPR044802">
    <property type="entry name" value="NADKc-like"/>
</dbReference>
<feature type="compositionally biased region" description="Basic and acidic residues" evidence="3">
    <location>
        <begin position="105"/>
        <end position="114"/>
    </location>
</feature>
<gene>
    <name evidence="5" type="ORF">CDFL1M01_09</name>
</gene>
<feature type="region of interest" description="Disordered" evidence="3">
    <location>
        <begin position="566"/>
        <end position="602"/>
    </location>
</feature>
<feature type="compositionally biased region" description="Polar residues" evidence="3">
    <location>
        <begin position="847"/>
        <end position="864"/>
    </location>
</feature>
<dbReference type="Gene3D" id="3.40.50.300">
    <property type="entry name" value="P-loop containing nucleotide triphosphate hydrolases"/>
    <property type="match status" value="1"/>
</dbReference>
<dbReference type="PANTHER" id="PTHR31153:SF1">
    <property type="entry name" value="CALMODULIN CALCIUM-DEPENDENT NAD KINASE"/>
    <property type="match status" value="1"/>
</dbReference>
<name>C6K3K3_9TRYP</name>
<dbReference type="GO" id="GO:0016301">
    <property type="term" value="F:kinase activity"/>
    <property type="evidence" value="ECO:0007669"/>
    <property type="project" value="InterPro"/>
</dbReference>
<feature type="region of interest" description="Disordered" evidence="3">
    <location>
        <begin position="704"/>
        <end position="763"/>
    </location>
</feature>
<sequence length="1133" mass="122813">MMQSPPPYVPVVEYVLKALEHPPYMYVAKLAACCTMLFLTRENPELLQELCHKWALRFRQDRSKLITHIRTRASYCVNSNEVSTELESSDKIAPEDINDGTDGESSSKDTQRNDDSEEEVFGGIRCCDPDKAVEHLLSILNTLVPMYFSWNWHRADYVIQINKEYEAYVREFILPVCTALAPEDGVDDEEHTPWLLPPHTYLDPTQSTSGFYSPTSGVGPYPVLKGNNVTETRHGITQSGGGISPVTRASANPPGAPPTELEGLGVSVIPNHFTSTPVAGTTNAAAARRGGDHRASTGMTAQQLPKFSPLHPISSGGSSKDMPQRTSPYVPGSTLSTSSMQPLQSQASGSTYSVPAMSPNVMSAGVFNTAAVYGLRFLSLGTYREALRHNTRGLVTVFHAKYSMRSNEVIETLQKITAKRLLNPMPTIAVVYAVAEPELSSLYKVGWFPTIVYTPPLSSQRQRKRGTKNGSFGHLHPHEYDSGDYRPTAAGKRQAPMERRAQEAHRRHSHLHRRRRSSHTMAAANANNTTQTTPTSTAGAAEGCRPLSQSDSLLDMAPAADTHYFEEEERVSWDGESTSGTTPASRRSSVPSPALADNGKSSGAASQIVIPLKCVAVNKSDADGGAAAVPLSATTIAAGAASSPSHLSPSVVSRPEGSAVSLPSGVSGPLSATAPMATTPTELLYGISVEDKTPVSCPGLSMGGCGGGATRSPSQPQPPVMGGSSVDNTSLPGSVEDAVSTPQSASRASGRQLVEQQQQHQPLRDMVEHDDHVIYPLRGELTVPALVEWISARGASVPRLGKLKDVSTCLKSIRQEEKFKRYRELHSAVVTLRRLQGQGESSMSSSEAGCSPNSRSSGTMNPRSPQQQQPEQPLFIFLGGGMAAGKTTAVAALATSSWWQGHKEQSVVVNADEFKLPLECELSSVEAHKHSTRAAENLLVKAINQGRSIVLDGTMMWKPFVQQVVNMVRAAHLTIFKQGPGYEKRTKVEQYFVADKARQPALPFPYKIIFLGITVDVETAVPRGFLRKFSTNRGVPISMQLRSFKMFSENFADYVAMVDETTLYNNNVFVNLEKGELPPVMAECNESTGHKLAICDEAAFQQFIKQQQINENADNVMQVYPLSPVTPEIPLAT</sequence>
<proteinExistence type="predicted"/>
<reference evidence="5" key="1">
    <citation type="submission" date="2009-05" db="EMBL/GenBank/DDBJ databases">
        <title>The evolution of amastin surface glycoproteins in trypanosomatid parasites.</title>
        <authorList>
            <person name="Jackson A.P."/>
        </authorList>
    </citation>
    <scope>NUCLEOTIDE SEQUENCE</scope>
    <source>
        <strain evidence="5">ATCC 30255</strain>
    </source>
</reference>
<evidence type="ECO:0000259" key="4">
    <source>
        <dbReference type="Pfam" id="PF06414"/>
    </source>
</evidence>
<protein>
    <recommendedName>
        <fullName evidence="4">Zeta toxin domain-containing protein</fullName>
    </recommendedName>
</protein>
<dbReference type="SUPFAM" id="SSF52540">
    <property type="entry name" value="P-loop containing nucleoside triphosphate hydrolases"/>
    <property type="match status" value="1"/>
</dbReference>
<keyword evidence="1" id="KW-0547">Nucleotide-binding</keyword>
<evidence type="ECO:0000313" key="5">
    <source>
        <dbReference type="EMBL" id="ACS87792.1"/>
    </source>
</evidence>
<feature type="region of interest" description="Disordered" evidence="3">
    <location>
        <begin position="305"/>
        <end position="346"/>
    </location>
</feature>
<feature type="compositionally biased region" description="Low complexity" evidence="3">
    <location>
        <begin position="641"/>
        <end position="653"/>
    </location>
</feature>
<feature type="compositionally biased region" description="Polar residues" evidence="3">
    <location>
        <begin position="740"/>
        <end position="749"/>
    </location>
</feature>
<evidence type="ECO:0000256" key="3">
    <source>
        <dbReference type="SAM" id="MobiDB-lite"/>
    </source>
</evidence>
<dbReference type="PANTHER" id="PTHR31153">
    <property type="entry name" value="CALMODULIN CALCIUM-DEPENDENT NAD KINASE"/>
    <property type="match status" value="1"/>
</dbReference>
<feature type="compositionally biased region" description="Polar residues" evidence="3">
    <location>
        <begin position="333"/>
        <end position="346"/>
    </location>
</feature>
<evidence type="ECO:0000256" key="1">
    <source>
        <dbReference type="ARBA" id="ARBA00022741"/>
    </source>
</evidence>
<feature type="compositionally biased region" description="Basic residues" evidence="3">
    <location>
        <begin position="505"/>
        <end position="518"/>
    </location>
</feature>
<dbReference type="InterPro" id="IPR027417">
    <property type="entry name" value="P-loop_NTPase"/>
</dbReference>